<dbReference type="OrthoDB" id="10009287at2759"/>
<gene>
    <name evidence="2" type="ORF">BCR32DRAFT_292473</name>
</gene>
<keyword evidence="3" id="KW-1185">Reference proteome</keyword>
<proteinExistence type="predicted"/>
<dbReference type="Proteomes" id="UP000193944">
    <property type="component" value="Unassembled WGS sequence"/>
</dbReference>
<organism evidence="2 3">
    <name type="scientific">Anaeromyces robustus</name>
    <dbReference type="NCBI Taxonomy" id="1754192"/>
    <lineage>
        <taxon>Eukaryota</taxon>
        <taxon>Fungi</taxon>
        <taxon>Fungi incertae sedis</taxon>
        <taxon>Chytridiomycota</taxon>
        <taxon>Chytridiomycota incertae sedis</taxon>
        <taxon>Neocallimastigomycetes</taxon>
        <taxon>Neocallimastigales</taxon>
        <taxon>Neocallimastigaceae</taxon>
        <taxon>Anaeromyces</taxon>
    </lineage>
</organism>
<keyword evidence="1" id="KW-1133">Transmembrane helix</keyword>
<dbReference type="AlphaFoldDB" id="A0A1Y1XAA9"/>
<reference evidence="2 3" key="1">
    <citation type="submission" date="2016-08" db="EMBL/GenBank/DDBJ databases">
        <title>A Parts List for Fungal Cellulosomes Revealed by Comparative Genomics.</title>
        <authorList>
            <consortium name="DOE Joint Genome Institute"/>
            <person name="Haitjema C.H."/>
            <person name="Gilmore S.P."/>
            <person name="Henske J.K."/>
            <person name="Solomon K.V."/>
            <person name="De Groot R."/>
            <person name="Kuo A."/>
            <person name="Mondo S.J."/>
            <person name="Salamov A.A."/>
            <person name="Labutti K."/>
            <person name="Zhao Z."/>
            <person name="Chiniquy J."/>
            <person name="Barry K."/>
            <person name="Brewer H.M."/>
            <person name="Purvine S.O."/>
            <person name="Wright A.T."/>
            <person name="Boxma B."/>
            <person name="Van Alen T."/>
            <person name="Hackstein J.H."/>
            <person name="Baker S.E."/>
            <person name="Grigoriev I.V."/>
            <person name="O'Malley M.A."/>
        </authorList>
    </citation>
    <scope>NUCLEOTIDE SEQUENCE [LARGE SCALE GENOMIC DNA]</scope>
    <source>
        <strain evidence="2 3">S4</strain>
    </source>
</reference>
<accession>A0A1Y1XAA9</accession>
<evidence type="ECO:0000313" key="3">
    <source>
        <dbReference type="Proteomes" id="UP000193944"/>
    </source>
</evidence>
<comment type="caution">
    <text evidence="2">The sequence shown here is derived from an EMBL/GenBank/DDBJ whole genome shotgun (WGS) entry which is preliminary data.</text>
</comment>
<evidence type="ECO:0000313" key="2">
    <source>
        <dbReference type="EMBL" id="ORX82685.1"/>
    </source>
</evidence>
<dbReference type="STRING" id="1754192.A0A1Y1XAA9"/>
<evidence type="ECO:0000256" key="1">
    <source>
        <dbReference type="SAM" id="Phobius"/>
    </source>
</evidence>
<name>A0A1Y1XAA9_9FUNG</name>
<sequence length="96" mass="11058">MIDLKRGKEKVQNKDFTPKELGTLAGTFILLLYLATYPFFGRLFADIIAFVYPAYKSFQALNYKTGGYDKKGTIFYVFEAISRTPEKVDYTIFTDL</sequence>
<feature type="transmembrane region" description="Helical" evidence="1">
    <location>
        <begin position="21"/>
        <end position="40"/>
    </location>
</feature>
<dbReference type="EMBL" id="MCFG01000089">
    <property type="protein sequence ID" value="ORX82685.1"/>
    <property type="molecule type" value="Genomic_DNA"/>
</dbReference>
<reference evidence="2 3" key="2">
    <citation type="submission" date="2016-08" db="EMBL/GenBank/DDBJ databases">
        <title>Pervasive Adenine N6-methylation of Active Genes in Fungi.</title>
        <authorList>
            <consortium name="DOE Joint Genome Institute"/>
            <person name="Mondo S.J."/>
            <person name="Dannebaum R.O."/>
            <person name="Kuo R.C."/>
            <person name="Labutti K."/>
            <person name="Haridas S."/>
            <person name="Kuo A."/>
            <person name="Salamov A."/>
            <person name="Ahrendt S.R."/>
            <person name="Lipzen A."/>
            <person name="Sullivan W."/>
            <person name="Andreopoulos W.B."/>
            <person name="Clum A."/>
            <person name="Lindquist E."/>
            <person name="Daum C."/>
            <person name="Ramamoorthy G.K."/>
            <person name="Gryganskyi A."/>
            <person name="Culley D."/>
            <person name="Magnuson J.K."/>
            <person name="James T.Y."/>
            <person name="O'Malley M.A."/>
            <person name="Stajich J.E."/>
            <person name="Spatafora J.W."/>
            <person name="Visel A."/>
            <person name="Grigoriev I.V."/>
        </authorList>
    </citation>
    <scope>NUCLEOTIDE SEQUENCE [LARGE SCALE GENOMIC DNA]</scope>
    <source>
        <strain evidence="2 3">S4</strain>
    </source>
</reference>
<protein>
    <submittedName>
        <fullName evidence="2">Uncharacterized protein</fullName>
    </submittedName>
</protein>
<keyword evidence="1" id="KW-0472">Membrane</keyword>
<keyword evidence="1" id="KW-0812">Transmembrane</keyword>